<dbReference type="InterPro" id="IPR029063">
    <property type="entry name" value="SAM-dependent_MTases_sf"/>
</dbReference>
<dbReference type="RefSeq" id="WP_311665397.1">
    <property type="nucleotide sequence ID" value="NZ_JAVRHT010000044.1"/>
</dbReference>
<dbReference type="Gene3D" id="3.40.50.150">
    <property type="entry name" value="Vaccinia Virus protein VP39"/>
    <property type="match status" value="1"/>
</dbReference>
<evidence type="ECO:0000313" key="2">
    <source>
        <dbReference type="Proteomes" id="UP001267426"/>
    </source>
</evidence>
<sequence>MSSATAPSAAHRDRFERTLAFVRAGLPPPARLLDVGPDNALARELRAAGYAVENTGGADLDDRPEAAGAPADALVAFEVLEHLVNPLGVLRASPARRLFATVPRRLWFAPAYRSATDPRDRHFHEFEDWQFDWLLEKAGWEVVRRERWRPASSGLPLGVRPALRRVTPRWYAVEGRRP</sequence>
<keyword evidence="2" id="KW-1185">Reference proteome</keyword>
<dbReference type="Proteomes" id="UP001267426">
    <property type="component" value="Unassembled WGS sequence"/>
</dbReference>
<reference evidence="1 2" key="1">
    <citation type="submission" date="2023-09" db="EMBL/GenBank/DDBJ databases">
        <authorList>
            <person name="Rey-Velasco X."/>
        </authorList>
    </citation>
    <scope>NUCLEOTIDE SEQUENCE [LARGE SCALE GENOMIC DNA]</scope>
    <source>
        <strain evidence="1 2">F394</strain>
    </source>
</reference>
<evidence type="ECO:0008006" key="3">
    <source>
        <dbReference type="Google" id="ProtNLM"/>
    </source>
</evidence>
<protein>
    <recommendedName>
        <fullName evidence="3">Methyltransferase domain-containing protein</fullName>
    </recommendedName>
</protein>
<organism evidence="1 2">
    <name type="scientific">Rubrivirga litoralis</name>
    <dbReference type="NCBI Taxonomy" id="3075598"/>
    <lineage>
        <taxon>Bacteria</taxon>
        <taxon>Pseudomonadati</taxon>
        <taxon>Rhodothermota</taxon>
        <taxon>Rhodothermia</taxon>
        <taxon>Rhodothermales</taxon>
        <taxon>Rubricoccaceae</taxon>
        <taxon>Rubrivirga</taxon>
    </lineage>
</organism>
<dbReference type="EMBL" id="JAVRHT010000044">
    <property type="protein sequence ID" value="MDT0632972.1"/>
    <property type="molecule type" value="Genomic_DNA"/>
</dbReference>
<accession>A0ABU3BUK0</accession>
<evidence type="ECO:0000313" key="1">
    <source>
        <dbReference type="EMBL" id="MDT0632972.1"/>
    </source>
</evidence>
<dbReference type="Pfam" id="PF13489">
    <property type="entry name" value="Methyltransf_23"/>
    <property type="match status" value="1"/>
</dbReference>
<proteinExistence type="predicted"/>
<gene>
    <name evidence="1" type="ORF">RM540_14535</name>
</gene>
<name>A0ABU3BUK0_9BACT</name>
<dbReference type="SUPFAM" id="SSF53335">
    <property type="entry name" value="S-adenosyl-L-methionine-dependent methyltransferases"/>
    <property type="match status" value="1"/>
</dbReference>
<comment type="caution">
    <text evidence="1">The sequence shown here is derived from an EMBL/GenBank/DDBJ whole genome shotgun (WGS) entry which is preliminary data.</text>
</comment>